<evidence type="ECO:0000256" key="2">
    <source>
        <dbReference type="ARBA" id="ARBA00009634"/>
    </source>
</evidence>
<evidence type="ECO:0000256" key="1">
    <source>
        <dbReference type="ARBA" id="ARBA00004167"/>
    </source>
</evidence>
<dbReference type="InterPro" id="IPR001611">
    <property type="entry name" value="Leu-rich_rpt"/>
</dbReference>
<dbReference type="PROSITE" id="PS50104">
    <property type="entry name" value="TIR"/>
    <property type="match status" value="1"/>
</dbReference>
<dbReference type="PANTHER" id="PTHR24365:SF530">
    <property type="entry name" value="MSTPROX-RELATED"/>
    <property type="match status" value="1"/>
</dbReference>
<dbReference type="SMART" id="SM00369">
    <property type="entry name" value="LRR_TYP"/>
    <property type="match status" value="7"/>
</dbReference>
<evidence type="ECO:0000256" key="5">
    <source>
        <dbReference type="ARBA" id="ARBA00022729"/>
    </source>
</evidence>
<dbReference type="GO" id="GO:0005886">
    <property type="term" value="C:plasma membrane"/>
    <property type="evidence" value="ECO:0007669"/>
    <property type="project" value="TreeGrafter"/>
</dbReference>
<gene>
    <name evidence="15" type="ORF">GSLYS_00018134001</name>
</gene>
<keyword evidence="7 12" id="KW-1133">Transmembrane helix</keyword>
<keyword evidence="8 12" id="KW-0472">Membrane</keyword>
<dbReference type="InterPro" id="IPR032675">
    <property type="entry name" value="LRR_dom_sf"/>
</dbReference>
<keyword evidence="4 12" id="KW-0812">Transmembrane</keyword>
<dbReference type="GO" id="GO:0007165">
    <property type="term" value="P:signal transduction"/>
    <property type="evidence" value="ECO:0007669"/>
    <property type="project" value="InterPro"/>
</dbReference>
<dbReference type="Proteomes" id="UP001497497">
    <property type="component" value="Unassembled WGS sequence"/>
</dbReference>
<dbReference type="Pfam" id="PF01582">
    <property type="entry name" value="TIR"/>
    <property type="match status" value="1"/>
</dbReference>
<dbReference type="SMART" id="SM00255">
    <property type="entry name" value="TIR"/>
    <property type="match status" value="1"/>
</dbReference>
<feature type="transmembrane region" description="Helical" evidence="12">
    <location>
        <begin position="638"/>
        <end position="658"/>
    </location>
</feature>
<accession>A0AAV2ICL6</accession>
<dbReference type="AlphaFoldDB" id="A0AAV2ICL6"/>
<dbReference type="GO" id="GO:0038023">
    <property type="term" value="F:signaling receptor activity"/>
    <property type="evidence" value="ECO:0007669"/>
    <property type="project" value="TreeGrafter"/>
</dbReference>
<dbReference type="InterPro" id="IPR000157">
    <property type="entry name" value="TIR_dom"/>
</dbReference>
<evidence type="ECO:0000256" key="6">
    <source>
        <dbReference type="ARBA" id="ARBA00022737"/>
    </source>
</evidence>
<comment type="subcellular location">
    <subcellularLocation>
        <location evidence="1">Membrane</location>
        <topology evidence="1">Single-pass membrane protein</topology>
    </subcellularLocation>
</comment>
<keyword evidence="16" id="KW-1185">Reference proteome</keyword>
<feature type="chain" id="PRO_5043393681" description="TIR domain-containing protein" evidence="13">
    <location>
        <begin position="25"/>
        <end position="856"/>
    </location>
</feature>
<keyword evidence="3" id="KW-0433">Leucine-rich repeat</keyword>
<comment type="caution">
    <text evidence="15">The sequence shown here is derived from an EMBL/GenBank/DDBJ whole genome shotgun (WGS) entry which is preliminary data.</text>
</comment>
<evidence type="ECO:0000256" key="3">
    <source>
        <dbReference type="ARBA" id="ARBA00022614"/>
    </source>
</evidence>
<evidence type="ECO:0000256" key="9">
    <source>
        <dbReference type="ARBA" id="ARBA00023170"/>
    </source>
</evidence>
<feature type="domain" description="TIR" evidence="14">
    <location>
        <begin position="687"/>
        <end position="834"/>
    </location>
</feature>
<dbReference type="PANTHER" id="PTHR24365">
    <property type="entry name" value="TOLL-LIKE RECEPTOR"/>
    <property type="match status" value="1"/>
</dbReference>
<dbReference type="Gene3D" id="3.40.50.10140">
    <property type="entry name" value="Toll/interleukin-1 receptor homology (TIR) domain"/>
    <property type="match status" value="1"/>
</dbReference>
<dbReference type="EMBL" id="CAXITT010000635">
    <property type="protein sequence ID" value="CAL1544621.1"/>
    <property type="molecule type" value="Genomic_DNA"/>
</dbReference>
<dbReference type="Gene3D" id="3.80.10.10">
    <property type="entry name" value="Ribonuclease Inhibitor"/>
    <property type="match status" value="3"/>
</dbReference>
<keyword evidence="5 13" id="KW-0732">Signal</keyword>
<organism evidence="15 16">
    <name type="scientific">Lymnaea stagnalis</name>
    <name type="common">Great pond snail</name>
    <name type="synonym">Helix stagnalis</name>
    <dbReference type="NCBI Taxonomy" id="6523"/>
    <lineage>
        <taxon>Eukaryota</taxon>
        <taxon>Metazoa</taxon>
        <taxon>Spiralia</taxon>
        <taxon>Lophotrochozoa</taxon>
        <taxon>Mollusca</taxon>
        <taxon>Gastropoda</taxon>
        <taxon>Heterobranchia</taxon>
        <taxon>Euthyneura</taxon>
        <taxon>Panpulmonata</taxon>
        <taxon>Hygrophila</taxon>
        <taxon>Lymnaeoidea</taxon>
        <taxon>Lymnaeidae</taxon>
        <taxon>Lymnaea</taxon>
    </lineage>
</organism>
<proteinExistence type="inferred from homology"/>
<evidence type="ECO:0000256" key="12">
    <source>
        <dbReference type="SAM" id="Phobius"/>
    </source>
</evidence>
<keyword evidence="6" id="KW-0677">Repeat</keyword>
<reference evidence="15 16" key="1">
    <citation type="submission" date="2024-04" db="EMBL/GenBank/DDBJ databases">
        <authorList>
            <consortium name="Genoscope - CEA"/>
            <person name="William W."/>
        </authorList>
    </citation>
    <scope>NUCLEOTIDE SEQUENCE [LARGE SCALE GENOMIC DNA]</scope>
</reference>
<sequence length="856" mass="96588">MITNVIVVICIVSIPTFLSGGAAGQPHPSKIVVMNSGGTGGGSDSPTPLNNHFNTFQQVMDSLSEDESDNGEKDVDKIQVGSPLQTLLFNERDPIQTVYTKQDSGDIPKEPDFYTEYAKDSSMLHETSSAVIKRLCNVKTKKKTPCAQNLCQCVGDLADCSGKPSAPNIGYAPKLPENIKCIFLANNEIKSLIESFFANVSNFLVVDLSGNYLKTISNRTFERLTNLQYLILNNMKGFIDYKMLRSVLNKPPKLRLDLMGNGLKEVPSDYFSNYRNKTMAQIYMDFNHFPDLNLREFSQLEKLSFLSFANCSVNSVTSALMPRLTGLNLKNNVITAFPKTCDEKPTVSDVGDNLKKSANMTKITLFPSLSQLLDLSSNLITTLPAWDEFCLPKLLTLNLDLNNFTKIPEKTFTSLTSLRLLSLIRSLSPITSIGAAAFGIPNMTTLLLNKDGIDFGSPNVSTAMFEGAFKFSLLSLKDNHFGNISEASIEELFWHMRGLRNLYISFCGLKQIPVQALSQLSHLQKIMLSGNDIVEIPPKAFESLKELERLSLDANHISCVRENSFSNDTISRLKEIDLSKNDFLCNCDLLWFQSWMREAPPKYFANWKLYRCSDRPSVAVQDFEQSLQACLLGQTAKMLLAVVTAVLIVLFVGFAIGFRYRWDIRLWIYEKRMLSRGLGFMIPEGADPYDLFIVHCNDDAEWVEKDLVSVIENRWKLKACLHSRDFLAGGHIIQNIIDSMNRSKLIMVVVSANFARSRWCNFELQLCQSHVIENDLRILPVKLDEIETRDMSAALLALYKTSCFLEWPAMDSNDRDEVYWGHVRTFWSRLRKSLSELIKDKKEQTSVMVVDDAGRR</sequence>
<evidence type="ECO:0000313" key="15">
    <source>
        <dbReference type="EMBL" id="CAL1544621.1"/>
    </source>
</evidence>
<comment type="similarity">
    <text evidence="2">Belongs to the Toll-like receptor family.</text>
</comment>
<evidence type="ECO:0000256" key="13">
    <source>
        <dbReference type="SAM" id="SignalP"/>
    </source>
</evidence>
<dbReference type="SUPFAM" id="SSF52058">
    <property type="entry name" value="L domain-like"/>
    <property type="match status" value="2"/>
</dbReference>
<evidence type="ECO:0000259" key="14">
    <source>
        <dbReference type="PROSITE" id="PS50104"/>
    </source>
</evidence>
<keyword evidence="9" id="KW-0675">Receptor</keyword>
<dbReference type="SUPFAM" id="SSF52200">
    <property type="entry name" value="Toll/Interleukin receptor TIR domain"/>
    <property type="match status" value="1"/>
</dbReference>
<evidence type="ECO:0000313" key="16">
    <source>
        <dbReference type="Proteomes" id="UP001497497"/>
    </source>
</evidence>
<feature type="signal peptide" evidence="13">
    <location>
        <begin position="1"/>
        <end position="24"/>
    </location>
</feature>
<evidence type="ECO:0000256" key="8">
    <source>
        <dbReference type="ARBA" id="ARBA00023136"/>
    </source>
</evidence>
<evidence type="ECO:0000256" key="4">
    <source>
        <dbReference type="ARBA" id="ARBA00022692"/>
    </source>
</evidence>
<feature type="region of interest" description="Disordered" evidence="11">
    <location>
        <begin position="33"/>
        <end position="52"/>
    </location>
</feature>
<evidence type="ECO:0000256" key="7">
    <source>
        <dbReference type="ARBA" id="ARBA00022989"/>
    </source>
</evidence>
<evidence type="ECO:0000256" key="11">
    <source>
        <dbReference type="SAM" id="MobiDB-lite"/>
    </source>
</evidence>
<keyword evidence="10" id="KW-0325">Glycoprotein</keyword>
<protein>
    <recommendedName>
        <fullName evidence="14">TIR domain-containing protein</fullName>
    </recommendedName>
</protein>
<evidence type="ECO:0000256" key="10">
    <source>
        <dbReference type="ARBA" id="ARBA00023180"/>
    </source>
</evidence>
<dbReference type="InterPro" id="IPR035897">
    <property type="entry name" value="Toll_tir_struct_dom_sf"/>
</dbReference>
<name>A0AAV2ICL6_LYMST</name>
<dbReference type="Pfam" id="PF13855">
    <property type="entry name" value="LRR_8"/>
    <property type="match status" value="2"/>
</dbReference>
<dbReference type="InterPro" id="IPR003591">
    <property type="entry name" value="Leu-rich_rpt_typical-subtyp"/>
</dbReference>